<accession>X0WX98</accession>
<dbReference type="EMBL" id="BARS01049017">
    <property type="protein sequence ID" value="GAG29053.1"/>
    <property type="molecule type" value="Genomic_DNA"/>
</dbReference>
<proteinExistence type="predicted"/>
<dbReference type="AlphaFoldDB" id="X0WX98"/>
<feature type="non-terminal residue" evidence="1">
    <location>
        <position position="1"/>
    </location>
</feature>
<sequence>DVLSILPLLVIPPTIRNIEIQRIIAAKENIPAHIRFRESDATSEIIIEISTNRSQNISNIPPNVVGPSYLATEPSMVSKKKEIETMVTEDIIRIIKNSSKRLLRYIKNEPMRPKVSPIIVS</sequence>
<gene>
    <name evidence="1" type="ORF">S01H1_73363</name>
</gene>
<organism evidence="1">
    <name type="scientific">marine sediment metagenome</name>
    <dbReference type="NCBI Taxonomy" id="412755"/>
    <lineage>
        <taxon>unclassified sequences</taxon>
        <taxon>metagenomes</taxon>
        <taxon>ecological metagenomes</taxon>
    </lineage>
</organism>
<evidence type="ECO:0000313" key="1">
    <source>
        <dbReference type="EMBL" id="GAG29053.1"/>
    </source>
</evidence>
<name>X0WX98_9ZZZZ</name>
<protein>
    <submittedName>
        <fullName evidence="1">Uncharacterized protein</fullName>
    </submittedName>
</protein>
<reference evidence="1" key="1">
    <citation type="journal article" date="2014" name="Front. Microbiol.">
        <title>High frequency of phylogenetically diverse reductive dehalogenase-homologous genes in deep subseafloor sedimentary metagenomes.</title>
        <authorList>
            <person name="Kawai M."/>
            <person name="Futagami T."/>
            <person name="Toyoda A."/>
            <person name="Takaki Y."/>
            <person name="Nishi S."/>
            <person name="Hori S."/>
            <person name="Arai W."/>
            <person name="Tsubouchi T."/>
            <person name="Morono Y."/>
            <person name="Uchiyama I."/>
            <person name="Ito T."/>
            <person name="Fujiyama A."/>
            <person name="Inagaki F."/>
            <person name="Takami H."/>
        </authorList>
    </citation>
    <scope>NUCLEOTIDE SEQUENCE</scope>
    <source>
        <strain evidence="1">Expedition CK06-06</strain>
    </source>
</reference>
<comment type="caution">
    <text evidence="1">The sequence shown here is derived from an EMBL/GenBank/DDBJ whole genome shotgun (WGS) entry which is preliminary data.</text>
</comment>